<evidence type="ECO:0000313" key="4">
    <source>
        <dbReference type="Proteomes" id="UP001060261"/>
    </source>
</evidence>
<feature type="transmembrane region" description="Helical" evidence="2">
    <location>
        <begin position="258"/>
        <end position="284"/>
    </location>
</feature>
<dbReference type="Pfam" id="PF13432">
    <property type="entry name" value="TPR_16"/>
    <property type="match status" value="1"/>
</dbReference>
<dbReference type="PANTHER" id="PTHR12558">
    <property type="entry name" value="CELL DIVISION CYCLE 16,23,27"/>
    <property type="match status" value="1"/>
</dbReference>
<evidence type="ECO:0000313" key="3">
    <source>
        <dbReference type="EMBL" id="UWX63286.1"/>
    </source>
</evidence>
<proteinExistence type="predicted"/>
<feature type="repeat" description="TPR" evidence="1">
    <location>
        <begin position="47"/>
        <end position="80"/>
    </location>
</feature>
<reference evidence="3" key="1">
    <citation type="submission" date="2022-09" db="EMBL/GenBank/DDBJ databases">
        <title>genome sequence of Deinococcus rubellus.</title>
        <authorList>
            <person name="Srinivasan S."/>
        </authorList>
    </citation>
    <scope>NUCLEOTIDE SEQUENCE</scope>
    <source>
        <strain evidence="3">Ant6</strain>
    </source>
</reference>
<keyword evidence="2" id="KW-0812">Transmembrane</keyword>
<gene>
    <name evidence="3" type="ORF">N0D28_11070</name>
</gene>
<sequence length="368" mass="41098">MTQFDAPETLSSTEQAWPRILALLDLGRPREAAAETTRALAHTPDDALLWRLLSQIYADLNDYPQALEAAQRAVRLGPTDSHSYLTLGLSLWNAQVRGLTFGRFRRWSGAWKAAEPALAAMREALRLDPDNADALASLSQLHLMMNQPKLAQAHATAALQLEPQHRMAQIFLAQALLDLRQLGAAEEILRTLLLNDPNFVPALHLLSRVSLRRGRAEEAFTAALAAVRVDPANAGAQEHFKTLVHDYLPFPFSQRSPAWRVVIIPQAVILVPVAALGVWARTLYRVRKLSPHTRAQIRRVRVYNFSWRSPSVLYLVLWAVIFALLLTVGRLPARLQPAANTFVGALIMAALFGSFLWLAFRRVRGRSQ</sequence>
<feature type="transmembrane region" description="Helical" evidence="2">
    <location>
        <begin position="338"/>
        <end position="360"/>
    </location>
</feature>
<feature type="transmembrane region" description="Helical" evidence="2">
    <location>
        <begin position="305"/>
        <end position="326"/>
    </location>
</feature>
<dbReference type="Proteomes" id="UP001060261">
    <property type="component" value="Chromosome"/>
</dbReference>
<dbReference type="SUPFAM" id="SSF48452">
    <property type="entry name" value="TPR-like"/>
    <property type="match status" value="1"/>
</dbReference>
<dbReference type="PANTHER" id="PTHR12558:SF33">
    <property type="entry name" value="BLL7664 PROTEIN"/>
    <property type="match status" value="1"/>
</dbReference>
<evidence type="ECO:0000256" key="1">
    <source>
        <dbReference type="PROSITE-ProRule" id="PRU00339"/>
    </source>
</evidence>
<dbReference type="InterPro" id="IPR019734">
    <property type="entry name" value="TPR_rpt"/>
</dbReference>
<evidence type="ECO:0000256" key="2">
    <source>
        <dbReference type="SAM" id="Phobius"/>
    </source>
</evidence>
<keyword evidence="4" id="KW-1185">Reference proteome</keyword>
<organism evidence="3 4">
    <name type="scientific">Deinococcus rubellus</name>
    <dbReference type="NCBI Taxonomy" id="1889240"/>
    <lineage>
        <taxon>Bacteria</taxon>
        <taxon>Thermotogati</taxon>
        <taxon>Deinococcota</taxon>
        <taxon>Deinococci</taxon>
        <taxon>Deinococcales</taxon>
        <taxon>Deinococcaceae</taxon>
        <taxon>Deinococcus</taxon>
    </lineage>
</organism>
<dbReference type="Pfam" id="PF14559">
    <property type="entry name" value="TPR_19"/>
    <property type="match status" value="1"/>
</dbReference>
<keyword evidence="2" id="KW-1133">Transmembrane helix</keyword>
<keyword evidence="1" id="KW-0802">TPR repeat</keyword>
<dbReference type="PROSITE" id="PS50005">
    <property type="entry name" value="TPR"/>
    <property type="match status" value="1"/>
</dbReference>
<dbReference type="InterPro" id="IPR011990">
    <property type="entry name" value="TPR-like_helical_dom_sf"/>
</dbReference>
<dbReference type="RefSeq" id="WP_260559576.1">
    <property type="nucleotide sequence ID" value="NZ_BAABEC010000061.1"/>
</dbReference>
<protein>
    <submittedName>
        <fullName evidence="3">Tetratricopeptide repeat protein</fullName>
    </submittedName>
</protein>
<keyword evidence="2" id="KW-0472">Membrane</keyword>
<name>A0ABY5YEZ8_9DEIO</name>
<dbReference type="SMART" id="SM00028">
    <property type="entry name" value="TPR"/>
    <property type="match status" value="4"/>
</dbReference>
<dbReference type="Gene3D" id="1.25.40.10">
    <property type="entry name" value="Tetratricopeptide repeat domain"/>
    <property type="match status" value="1"/>
</dbReference>
<dbReference type="EMBL" id="CP104213">
    <property type="protein sequence ID" value="UWX63286.1"/>
    <property type="molecule type" value="Genomic_DNA"/>
</dbReference>
<accession>A0ABY5YEZ8</accession>